<evidence type="ECO:0000313" key="7">
    <source>
        <dbReference type="Proteomes" id="UP000009223"/>
    </source>
</evidence>
<dbReference type="InterPro" id="IPR041203">
    <property type="entry name" value="Bact_A2M_MG5"/>
</dbReference>
<dbReference type="Pfam" id="PF13205">
    <property type="entry name" value="Big_5"/>
    <property type="match status" value="1"/>
</dbReference>
<dbReference type="Gene3D" id="1.50.10.20">
    <property type="match status" value="1"/>
</dbReference>
<dbReference type="Pfam" id="PF17973">
    <property type="entry name" value="bMG10"/>
    <property type="match status" value="1"/>
</dbReference>
<dbReference type="EMBL" id="CP001843">
    <property type="protein sequence ID" value="AEF86483.1"/>
    <property type="molecule type" value="Genomic_DNA"/>
</dbReference>
<dbReference type="HOGENOM" id="CLU_000965_2_1_12"/>
<feature type="domain" description="Alpha-2-macroglobulin" evidence="5">
    <location>
        <begin position="1182"/>
        <end position="1285"/>
    </location>
</feature>
<dbReference type="Proteomes" id="UP000009223">
    <property type="component" value="Chromosome"/>
</dbReference>
<dbReference type="Pfam" id="PF01835">
    <property type="entry name" value="MG2"/>
    <property type="match status" value="1"/>
</dbReference>
<dbReference type="SMART" id="SM01360">
    <property type="entry name" value="A2M"/>
    <property type="match status" value="1"/>
</dbReference>
<dbReference type="InterPro" id="IPR041246">
    <property type="entry name" value="Bact_MG10"/>
</dbReference>
<proteinExistence type="inferred from homology"/>
<dbReference type="Pfam" id="PF11974">
    <property type="entry name" value="bMG3"/>
    <property type="match status" value="1"/>
</dbReference>
<evidence type="ECO:0000313" key="6">
    <source>
        <dbReference type="EMBL" id="AEF86483.1"/>
    </source>
</evidence>
<dbReference type="InterPro" id="IPR021868">
    <property type="entry name" value="Alpha_2_Macroglob_MG3"/>
</dbReference>
<keyword evidence="7" id="KW-1185">Reference proteome</keyword>
<dbReference type="OrthoDB" id="9767116at2"/>
<dbReference type="InterPro" id="IPR011625">
    <property type="entry name" value="A2M_N_BRD"/>
</dbReference>
<dbReference type="Gene3D" id="2.60.40.3710">
    <property type="match status" value="1"/>
</dbReference>
<sequence>MKKSSFLMLIFPLTALLTGILLSCSEKPAPAPDPALVAAHTGGIIRSTDPIEVVFTKEQDSSTAFSPENFRLKPQARGTLSWKNGSTLTFTPEAPLKPGTHYQVTVDGKALGMKPFGFSFETQVPTIELVLDPLFIDSAGDARVTGKLFVSEPSDTSQIEKILSSADLGLPSWSHENETHRFSFMPVRRLDADRTVTVSWTGSPIGAREKGSAAITVPARNLFKVMELRHDKGVLELVFSSPVKQYQDLRGFVSLSGDTNVRYSLEGNVIRIFGPREGTVTPGMELLVQDLEDINGLPLAEPVRYTVPSTWELPELRFAGTGNILPSSQGTSIVIETRNLSGLMVEAFLIPADNMIQFFQVNEIEGEQELYRVGESQWATSVDLPWKDSDQNRWVRHGLDLSELSRKYPDGMFRIRLSFRKRHIKYECPETHGDFSNLPFPDESFPAYANGGENYWDFINNSGYSWYDWSQQRKDPCHPAYYLSYYDHNIIVGRNVLVSDLGLLAKKGLDGTYLIAANNLKTAHPMANTDIEALNFQGRLLARFKTGSDGLVSMDSFIAQPGAGPAQSASGGTPYFLVAKNGPARAFLKLNDSLALATSHFDVAGDAPVEGLRGLIYGERGVWRPGDDIFLTFLLSDPAATLPADHPVSFELEDPRGRLSFQQTYSSSVDGFYPIAASTAADALTGDWIARVRVGGAVFTRNIKVETVMPNRLKVDLDFGPKDYIDGLKNNITLEAAWLYGAPAPGLKADISVSFTDRETSFNTYTEYSFRDPSRSVSVERQTVFEGTLDNAGRASFDMELKPGPAIPGKLSARFLTRVFEPSGVFSSEQISRDVSPYKRYVGLKLPRGNGAMLSTDTEHQADIVVLDGDGRPVKDAVSLDCSIYKLNWRWWWEQGDGERAEFSSDLSRTPVAQGTIISSGGKAAWNFRVKSPDWGRYLVVVQDTQGGHSASSIVYIDWPGSPSRDQEGGQGAAAMLTLSAGKSAYSPGEKISVSFPSNKEAAALAVVEKGGKILRSEWITCSDFLTEYEFSADPSMVPNIYVHVILLQPHLQTQNDLPLRLYGIIPVSVDDPRTRITPRIEAPETWLPESAVSFTVSEASGRPMVYTVAVVDQGLLGLTRYTLPNPRNTFYAKEASFLKSWDLFSDVLGAYSGQLETLLAIGGGDDEVLEGSKETQRFKPVVRFFGPYELKAGEQRPETFELPPYTGALRIMVMAASSSKESPESRQPNKSARAYGVAEKSVKVASDLMVFGTIPRLLSPGDEAEIPVSVNSYAPGARTVTIKLAAPGAELSDGGTQSVFFDIPGEKLIHFKLRSPDLSGQVRISITAESPGLRTASHITDLWIRSTVIPVTKSALSLIPPGEIWQGALEFPGRTGTNTGMAEFSRFPPINLESRLQYLIAYPHGCIEQTVSAVFPQLYLDRILTLDEKQTADIRTNITAGIEKLRGFQVPGGGFSYWPGEESAHDWGSTWAGHFLIEAKRAGYRVSDDMLNQFFHFQKDRAALWAANDGNPLSQAYRLYTLALASEADLGSMNRLRERRDLNPQAAWRLATAYWYAGQRDIARSMIRQLDPVAPEYRELSGTFGSELRDKAMILETLILLGESARTRPLFEELAGAMSGEHWLSTQETAYALIAMAPYMGEADNVKSSITADISLSDQNRSVSFTTPVIRLDLGNMAGTSGTYRVQNRSASPLYARITVTGLPEEGLESALSEGLSMTVEYRNMQGQAIDPDTLKPGDDMEVRLRVRNSYAQDVPEIALVHPIPASWELINYRLAGAPGDNSPASTYKYQDIRDDRVMTYFDLARGAEQTVIFRVNKTYGGTYFRPAIHAYAMYDESIRALIPGVRK</sequence>
<dbReference type="Pfam" id="PF17972">
    <property type="entry name" value="bMG5"/>
    <property type="match status" value="1"/>
</dbReference>
<dbReference type="InterPro" id="IPR002890">
    <property type="entry name" value="MG2"/>
</dbReference>
<dbReference type="PROSITE" id="PS51257">
    <property type="entry name" value="PROKAR_LIPOPROTEIN"/>
    <property type="match status" value="1"/>
</dbReference>
<reference evidence="6 7" key="2">
    <citation type="journal article" date="2011" name="ISME J.">
        <title>RNA-seq reveals cooperative metabolic interactions between two termite-gut spirochete species in co-culture.</title>
        <authorList>
            <person name="Rosenthal A.Z."/>
            <person name="Matson E.G."/>
            <person name="Eldar A."/>
            <person name="Leadbetter J.R."/>
        </authorList>
    </citation>
    <scope>NUCLEOTIDE SEQUENCE [LARGE SCALE GENOMIC DNA]</scope>
    <source>
        <strain evidence="7">ATCC BAA-887 / DSM 12427 / ZAS-2</strain>
    </source>
</reference>
<dbReference type="InterPro" id="IPR041462">
    <property type="entry name" value="Bact_A2M_MG6"/>
</dbReference>
<dbReference type="InterPro" id="IPR051802">
    <property type="entry name" value="YfhM-like"/>
</dbReference>
<dbReference type="InterPro" id="IPR008930">
    <property type="entry name" value="Terpenoid_cyclase/PrenylTrfase"/>
</dbReference>
<feature type="signal peptide" evidence="3">
    <location>
        <begin position="1"/>
        <end position="31"/>
    </location>
</feature>
<dbReference type="PANTHER" id="PTHR40094">
    <property type="entry name" value="ALPHA-2-MACROGLOBULIN HOMOLOG"/>
    <property type="match status" value="1"/>
</dbReference>
<keyword evidence="2 3" id="KW-0732">Signal</keyword>
<dbReference type="GO" id="GO:0004866">
    <property type="term" value="F:endopeptidase inhibitor activity"/>
    <property type="evidence" value="ECO:0007669"/>
    <property type="project" value="InterPro"/>
</dbReference>
<dbReference type="Pfam" id="PF17962">
    <property type="entry name" value="bMG6"/>
    <property type="match status" value="1"/>
</dbReference>
<dbReference type="InterPro" id="IPR032812">
    <property type="entry name" value="SbsA_Ig"/>
</dbReference>
<dbReference type="Pfam" id="PF07703">
    <property type="entry name" value="A2M_BRD"/>
    <property type="match status" value="1"/>
</dbReference>
<accession>F5YGY1</accession>
<dbReference type="InterPro" id="IPR047565">
    <property type="entry name" value="Alpha-macroglob_thiol-ester_cl"/>
</dbReference>
<organism evidence="6 7">
    <name type="scientific">Treponema primitia (strain ATCC BAA-887 / DSM 12427 / ZAS-2)</name>
    <dbReference type="NCBI Taxonomy" id="545694"/>
    <lineage>
        <taxon>Bacteria</taxon>
        <taxon>Pseudomonadati</taxon>
        <taxon>Spirochaetota</taxon>
        <taxon>Spirochaetia</taxon>
        <taxon>Spirochaetales</taxon>
        <taxon>Treponemataceae</taxon>
        <taxon>Treponema</taxon>
    </lineage>
</organism>
<evidence type="ECO:0000259" key="5">
    <source>
        <dbReference type="SMART" id="SM01360"/>
    </source>
</evidence>
<dbReference type="KEGG" id="tpi:TREPR_2524"/>
<dbReference type="SMART" id="SM01359">
    <property type="entry name" value="A2M_N_2"/>
    <property type="match status" value="1"/>
</dbReference>
<evidence type="ECO:0000256" key="1">
    <source>
        <dbReference type="ARBA" id="ARBA00010556"/>
    </source>
</evidence>
<dbReference type="SUPFAM" id="SSF48239">
    <property type="entry name" value="Terpenoid cyclases/Protein prenyltransferases"/>
    <property type="match status" value="1"/>
</dbReference>
<dbReference type="Gene3D" id="2.60.40.1930">
    <property type="match status" value="1"/>
</dbReference>
<reference evidence="7" key="1">
    <citation type="submission" date="2009-12" db="EMBL/GenBank/DDBJ databases">
        <title>Complete sequence of Treponema primitia strain ZAS-2.</title>
        <authorList>
            <person name="Tetu S.G."/>
            <person name="Matson E."/>
            <person name="Ren Q."/>
            <person name="Seshadri R."/>
            <person name="Elbourne L."/>
            <person name="Hassan K.A."/>
            <person name="Durkin A."/>
            <person name="Radune D."/>
            <person name="Mohamoud Y."/>
            <person name="Shay R."/>
            <person name="Jin S."/>
            <person name="Zhang X."/>
            <person name="Lucey K."/>
            <person name="Ballor N.R."/>
            <person name="Ottesen E."/>
            <person name="Rosenthal R."/>
            <person name="Allen A."/>
            <person name="Leadbetter J.R."/>
            <person name="Paulsen I.T."/>
        </authorList>
    </citation>
    <scope>NUCLEOTIDE SEQUENCE [LARGE SCALE GENOMIC DNA]</scope>
    <source>
        <strain evidence="7">ATCC BAA-887 / DSM 12427 / ZAS-2</strain>
    </source>
</reference>
<dbReference type="InterPro" id="IPR001599">
    <property type="entry name" value="Macroglobln_a2"/>
</dbReference>
<dbReference type="CDD" id="cd02891">
    <property type="entry name" value="A2M_like"/>
    <property type="match status" value="1"/>
</dbReference>
<feature type="chain" id="PRO_5003335987" evidence="3">
    <location>
        <begin position="32"/>
        <end position="1849"/>
    </location>
</feature>
<evidence type="ECO:0000256" key="3">
    <source>
        <dbReference type="SAM" id="SignalP"/>
    </source>
</evidence>
<dbReference type="RefSeq" id="WP_015707686.1">
    <property type="nucleotide sequence ID" value="NC_015578.1"/>
</dbReference>
<gene>
    <name evidence="6" type="ordered locus">TREPR_2524</name>
</gene>
<dbReference type="STRING" id="545694.TREPR_2524"/>
<protein>
    <submittedName>
        <fullName evidence="6">Alpha-2-macroglobulin domain protein</fullName>
    </submittedName>
</protein>
<evidence type="ECO:0000259" key="4">
    <source>
        <dbReference type="SMART" id="SM01359"/>
    </source>
</evidence>
<feature type="domain" description="Alpha-2-macroglobulin bait region" evidence="4">
    <location>
        <begin position="977"/>
        <end position="1119"/>
    </location>
</feature>
<name>F5YGY1_TREPZ</name>
<dbReference type="PANTHER" id="PTHR40094:SF1">
    <property type="entry name" value="UBIQUITIN DOMAIN-CONTAINING PROTEIN"/>
    <property type="match status" value="1"/>
</dbReference>
<dbReference type="eggNOG" id="COG2373">
    <property type="taxonomic scope" value="Bacteria"/>
</dbReference>
<evidence type="ECO:0000256" key="2">
    <source>
        <dbReference type="ARBA" id="ARBA00022729"/>
    </source>
</evidence>
<dbReference type="SMART" id="SM01419">
    <property type="entry name" value="Thiol-ester_cl"/>
    <property type="match status" value="1"/>
</dbReference>
<dbReference type="Pfam" id="PF00207">
    <property type="entry name" value="A2M"/>
    <property type="match status" value="1"/>
</dbReference>
<comment type="similarity">
    <text evidence="1">Belongs to the protease inhibitor I39 (alpha-2-macroglobulin) family. Bacterial alpha-2-macroglobulin subfamily.</text>
</comment>